<keyword evidence="1" id="KW-1133">Transmembrane helix</keyword>
<dbReference type="EMBL" id="LWCI01000100">
    <property type="protein sequence ID" value="KZS63113.1"/>
    <property type="molecule type" value="Genomic_DNA"/>
</dbReference>
<dbReference type="InterPro" id="IPR055850">
    <property type="entry name" value="DUF7427"/>
</dbReference>
<keyword evidence="1" id="KW-0472">Membrane</keyword>
<comment type="caution">
    <text evidence="2">The sequence shown here is derived from an EMBL/GenBank/DDBJ whole genome shotgun (WGS) entry which is preliminary data.</text>
</comment>
<protein>
    <submittedName>
        <fullName evidence="2">Uncharacterized protein</fullName>
    </submittedName>
</protein>
<accession>A0A164B4L4</accession>
<name>A0A164B4L4_9MYCO</name>
<dbReference type="AlphaFoldDB" id="A0A164B4L4"/>
<keyword evidence="1" id="KW-0812">Transmembrane</keyword>
<sequence>MTLRPSDKAWLTLAAGIFAWDCLCPPNEMLSDASARYLRARPLVWPLLIIFTGGHLLHLWPPRCDPFSIVARLLRSQ</sequence>
<evidence type="ECO:0000256" key="1">
    <source>
        <dbReference type="SAM" id="Phobius"/>
    </source>
</evidence>
<dbReference type="Proteomes" id="UP000077342">
    <property type="component" value="Unassembled WGS sequence"/>
</dbReference>
<evidence type="ECO:0000313" key="3">
    <source>
        <dbReference type="Proteomes" id="UP000077342"/>
    </source>
</evidence>
<feature type="transmembrane region" description="Helical" evidence="1">
    <location>
        <begin position="43"/>
        <end position="60"/>
    </location>
</feature>
<dbReference type="RefSeq" id="WP_082277076.1">
    <property type="nucleotide sequence ID" value="NZ_LWCI01000100.1"/>
</dbReference>
<keyword evidence="3" id="KW-1185">Reference proteome</keyword>
<gene>
    <name evidence="2" type="ORF">A4G28_04580</name>
</gene>
<dbReference type="Pfam" id="PF24202">
    <property type="entry name" value="DUF7427"/>
    <property type="match status" value="1"/>
</dbReference>
<evidence type="ECO:0000313" key="2">
    <source>
        <dbReference type="EMBL" id="KZS63113.1"/>
    </source>
</evidence>
<proteinExistence type="predicted"/>
<organism evidence="2 3">
    <name type="scientific">Mycobacterium ostraviense</name>
    <dbReference type="NCBI Taxonomy" id="2738409"/>
    <lineage>
        <taxon>Bacteria</taxon>
        <taxon>Bacillati</taxon>
        <taxon>Actinomycetota</taxon>
        <taxon>Actinomycetes</taxon>
        <taxon>Mycobacteriales</taxon>
        <taxon>Mycobacteriaceae</taxon>
        <taxon>Mycobacterium</taxon>
    </lineage>
</organism>
<reference evidence="3" key="1">
    <citation type="submission" date="2016-04" db="EMBL/GenBank/DDBJ databases">
        <authorList>
            <person name="Strapagiel D."/>
            <person name="Borowka P."/>
            <person name="Marciniak B."/>
            <person name="Bakula Z."/>
            <person name="Van Ingen J."/>
            <person name="Safianowska A."/>
            <person name="Dziadek J."/>
            <person name="Jagielski T."/>
        </authorList>
    </citation>
    <scope>NUCLEOTIDE SEQUENCE [LARGE SCALE GENOMIC DNA]</scope>
    <source>
        <strain evidence="3">1010001458</strain>
    </source>
</reference>